<keyword evidence="2" id="KW-1133">Transmembrane helix</keyword>
<proteinExistence type="predicted"/>
<dbReference type="Gene3D" id="1.10.260.40">
    <property type="entry name" value="lambda repressor-like DNA-binding domains"/>
    <property type="match status" value="1"/>
</dbReference>
<dbReference type="Proteomes" id="UP000249842">
    <property type="component" value="Unassembled WGS sequence"/>
</dbReference>
<dbReference type="RefSeq" id="WP_111455970.1">
    <property type="nucleotide sequence ID" value="NZ_QFYP01000001.1"/>
</dbReference>
<dbReference type="PROSITE" id="PS50943">
    <property type="entry name" value="HTH_CROC1"/>
    <property type="match status" value="1"/>
</dbReference>
<evidence type="ECO:0000256" key="1">
    <source>
        <dbReference type="SAM" id="MobiDB-lite"/>
    </source>
</evidence>
<dbReference type="InterPro" id="IPR050400">
    <property type="entry name" value="Bact_Cytoskel_RodZ"/>
</dbReference>
<keyword evidence="5" id="KW-1185">Reference proteome</keyword>
<dbReference type="InterPro" id="IPR001387">
    <property type="entry name" value="Cro/C1-type_HTH"/>
</dbReference>
<dbReference type="CDD" id="cd00093">
    <property type="entry name" value="HTH_XRE"/>
    <property type="match status" value="1"/>
</dbReference>
<feature type="domain" description="HTH cro/C1-type" evidence="3">
    <location>
        <begin position="44"/>
        <end position="104"/>
    </location>
</feature>
<dbReference type="PANTHER" id="PTHR34475:SF1">
    <property type="entry name" value="CYTOSKELETON PROTEIN RODZ"/>
    <property type="match status" value="1"/>
</dbReference>
<evidence type="ECO:0000313" key="4">
    <source>
        <dbReference type="EMBL" id="RAK58677.1"/>
    </source>
</evidence>
<dbReference type="Pfam" id="PF13413">
    <property type="entry name" value="HTH_25"/>
    <property type="match status" value="1"/>
</dbReference>
<name>A0A328AVQ3_9CAUL</name>
<gene>
    <name evidence="4" type="ORF">DJ021_02115</name>
</gene>
<dbReference type="PANTHER" id="PTHR34475">
    <property type="match status" value="1"/>
</dbReference>
<keyword evidence="2" id="KW-0472">Membrane</keyword>
<dbReference type="OrthoDB" id="9790252at2"/>
<dbReference type="AlphaFoldDB" id="A0A328AVQ3"/>
<reference evidence="5" key="1">
    <citation type="submission" date="2018-05" db="EMBL/GenBank/DDBJ databases">
        <authorList>
            <person name="Li X."/>
        </authorList>
    </citation>
    <scope>NUCLEOTIDE SEQUENCE [LARGE SCALE GENOMIC DNA]</scope>
    <source>
        <strain evidence="5">HKS-05</strain>
    </source>
</reference>
<dbReference type="SUPFAM" id="SSF47413">
    <property type="entry name" value="lambda repressor-like DNA-binding domains"/>
    <property type="match status" value="1"/>
</dbReference>
<feature type="region of interest" description="Disordered" evidence="1">
    <location>
        <begin position="1"/>
        <end position="34"/>
    </location>
</feature>
<dbReference type="SMART" id="SM00530">
    <property type="entry name" value="HTH_XRE"/>
    <property type="match status" value="1"/>
</dbReference>
<dbReference type="InterPro" id="IPR010982">
    <property type="entry name" value="Lambda_DNA-bd_dom_sf"/>
</dbReference>
<protein>
    <submittedName>
        <fullName evidence="4">Helix-turn-helix domain-containing protein</fullName>
    </submittedName>
</protein>
<accession>A0A328AVQ3</accession>
<keyword evidence="2" id="KW-0812">Transmembrane</keyword>
<evidence type="ECO:0000259" key="3">
    <source>
        <dbReference type="PROSITE" id="PS50943"/>
    </source>
</evidence>
<evidence type="ECO:0000256" key="2">
    <source>
        <dbReference type="SAM" id="Phobius"/>
    </source>
</evidence>
<dbReference type="EMBL" id="QFYP01000001">
    <property type="protein sequence ID" value="RAK58677.1"/>
    <property type="molecule type" value="Genomic_DNA"/>
</dbReference>
<feature type="transmembrane region" description="Helical" evidence="2">
    <location>
        <begin position="133"/>
        <end position="153"/>
    </location>
</feature>
<evidence type="ECO:0000313" key="5">
    <source>
        <dbReference type="Proteomes" id="UP000249842"/>
    </source>
</evidence>
<dbReference type="GO" id="GO:0003677">
    <property type="term" value="F:DNA binding"/>
    <property type="evidence" value="ECO:0007669"/>
    <property type="project" value="InterPro"/>
</dbReference>
<comment type="caution">
    <text evidence="4">The sequence shown here is derived from an EMBL/GenBank/DDBJ whole genome shotgun (WGS) entry which is preliminary data.</text>
</comment>
<sequence>MPLDTGGITDLHRRAEDGRAPDLNASNESYAPTLHSGADIGQALRAVRESRGLTLEDLAEITRVRRAYLAAIEELRLELLPSRPFTIGYIRAYASALGLDAEVAVERFKADEPVLDEPLHEPLGVQEDRDPRLTAIIAGGCVIIAAIVLWNIAQRAMTESAPPSPTAPQVAAAHALAAAKAGPVSLGAPLPAPVESTTPPPYETPGLAEAATGADGKITLDGRPKVLDHLTEAPADETLTPVFQAKGAIFGAPPSQTSAVTVQALKSASMIVRGADGSVYFARQLAAGEAYRAPQIGGLTFDVSTPNAFQVFVGGQSKGVLPSAQTSVSALAGG</sequence>
<feature type="compositionally biased region" description="Basic and acidic residues" evidence="1">
    <location>
        <begin position="10"/>
        <end position="20"/>
    </location>
</feature>
<organism evidence="4 5">
    <name type="scientific">Phenylobacterium hankyongense</name>
    <dbReference type="NCBI Taxonomy" id="1813876"/>
    <lineage>
        <taxon>Bacteria</taxon>
        <taxon>Pseudomonadati</taxon>
        <taxon>Pseudomonadota</taxon>
        <taxon>Alphaproteobacteria</taxon>
        <taxon>Caulobacterales</taxon>
        <taxon>Caulobacteraceae</taxon>
        <taxon>Phenylobacterium</taxon>
    </lineage>
</organism>